<keyword evidence="7" id="KW-1185">Reference proteome</keyword>
<dbReference type="SUPFAM" id="SSF52540">
    <property type="entry name" value="P-loop containing nucleoside triphosphate hydrolases"/>
    <property type="match status" value="1"/>
</dbReference>
<keyword evidence="3 6" id="KW-0067">ATP-binding</keyword>
<feature type="domain" description="ABC transporter" evidence="5">
    <location>
        <begin position="6"/>
        <end position="232"/>
    </location>
</feature>
<dbReference type="InterPro" id="IPR003593">
    <property type="entry name" value="AAA+_ATPase"/>
</dbReference>
<name>A0A6P1BB72_9BRAD</name>
<evidence type="ECO:0000256" key="3">
    <source>
        <dbReference type="ARBA" id="ARBA00022840"/>
    </source>
</evidence>
<dbReference type="InterPro" id="IPR051120">
    <property type="entry name" value="ABC_AA/LPS_Transport"/>
</dbReference>
<evidence type="ECO:0000313" key="6">
    <source>
        <dbReference type="EMBL" id="NEU95628.1"/>
    </source>
</evidence>
<dbReference type="PANTHER" id="PTHR45772:SF8">
    <property type="entry name" value="HIGH-AFFINITY BRANCHED-CHAIN AMINO ACID TRANSPORT ATP-BINDING PROTEIN"/>
    <property type="match status" value="1"/>
</dbReference>
<sequence length="233" mass="25274">MSEVLLEMKGVSVKFGGLTALSDIDYSITSRSLACIIGPNGAGKSTFLNVLTGTLRPSIGSVAFRGRDIGGLALHRISRLGIARKFQIPSVFPSLSVAENMDVARWGAAREPDETDVLEMVGLSARRDVKAADLSHGEKQWLEIGMAIAASPKLLLLDEPTAGMTSQETQATAALLHRLKRHTAIIAVEHDISFVRALDTDTLVLHQGRLFRRGPFSEIEADEAVRDVYLGRR</sequence>
<proteinExistence type="predicted"/>
<dbReference type="Proteomes" id="UP000468531">
    <property type="component" value="Unassembled WGS sequence"/>
</dbReference>
<organism evidence="6 7">
    <name type="scientific">Bradyrhizobium uaiense</name>
    <dbReference type="NCBI Taxonomy" id="2594946"/>
    <lineage>
        <taxon>Bacteria</taxon>
        <taxon>Pseudomonadati</taxon>
        <taxon>Pseudomonadota</taxon>
        <taxon>Alphaproteobacteria</taxon>
        <taxon>Hyphomicrobiales</taxon>
        <taxon>Nitrobacteraceae</taxon>
        <taxon>Bradyrhizobium</taxon>
    </lineage>
</organism>
<dbReference type="CDD" id="cd03219">
    <property type="entry name" value="ABC_Mj1267_LivG_branched"/>
    <property type="match status" value="1"/>
</dbReference>
<dbReference type="AlphaFoldDB" id="A0A6P1BB72"/>
<dbReference type="PANTHER" id="PTHR45772">
    <property type="entry name" value="CONSERVED COMPONENT OF ABC TRANSPORTER FOR NATURAL AMINO ACIDS-RELATED"/>
    <property type="match status" value="1"/>
</dbReference>
<dbReference type="InterPro" id="IPR027417">
    <property type="entry name" value="P-loop_NTPase"/>
</dbReference>
<evidence type="ECO:0000313" key="7">
    <source>
        <dbReference type="Proteomes" id="UP000468531"/>
    </source>
</evidence>
<keyword evidence="1" id="KW-0813">Transport</keyword>
<keyword evidence="2" id="KW-0547">Nucleotide-binding</keyword>
<evidence type="ECO:0000259" key="5">
    <source>
        <dbReference type="PROSITE" id="PS50893"/>
    </source>
</evidence>
<protein>
    <submittedName>
        <fullName evidence="6">ATP-binding cassette domain-containing protein</fullName>
    </submittedName>
</protein>
<dbReference type="Pfam" id="PF00005">
    <property type="entry name" value="ABC_tran"/>
    <property type="match status" value="1"/>
</dbReference>
<gene>
    <name evidence="6" type="ORF">FNJ47_07255</name>
</gene>
<evidence type="ECO:0000256" key="1">
    <source>
        <dbReference type="ARBA" id="ARBA00022448"/>
    </source>
</evidence>
<dbReference type="EMBL" id="VKHP01000017">
    <property type="protein sequence ID" value="NEU95628.1"/>
    <property type="molecule type" value="Genomic_DNA"/>
</dbReference>
<dbReference type="GO" id="GO:0016887">
    <property type="term" value="F:ATP hydrolysis activity"/>
    <property type="evidence" value="ECO:0007669"/>
    <property type="project" value="InterPro"/>
</dbReference>
<dbReference type="GO" id="GO:0005524">
    <property type="term" value="F:ATP binding"/>
    <property type="evidence" value="ECO:0007669"/>
    <property type="project" value="UniProtKB-KW"/>
</dbReference>
<dbReference type="PROSITE" id="PS50893">
    <property type="entry name" value="ABC_TRANSPORTER_2"/>
    <property type="match status" value="1"/>
</dbReference>
<dbReference type="SMART" id="SM00382">
    <property type="entry name" value="AAA"/>
    <property type="match status" value="1"/>
</dbReference>
<evidence type="ECO:0000256" key="4">
    <source>
        <dbReference type="ARBA" id="ARBA00024722"/>
    </source>
</evidence>
<accession>A0A6P1BB72</accession>
<comment type="caution">
    <text evidence="6">The sequence shown here is derived from an EMBL/GenBank/DDBJ whole genome shotgun (WGS) entry which is preliminary data.</text>
</comment>
<evidence type="ECO:0000256" key="2">
    <source>
        <dbReference type="ARBA" id="ARBA00022741"/>
    </source>
</evidence>
<dbReference type="GO" id="GO:0005886">
    <property type="term" value="C:plasma membrane"/>
    <property type="evidence" value="ECO:0007669"/>
    <property type="project" value="TreeGrafter"/>
</dbReference>
<comment type="function">
    <text evidence="4">Involved in beta-(1--&gt;2)glucan export. Transmembrane domains (TMD) form a pore in the inner membrane and the ATP-binding domain (NBD) is responsible for energy generation.</text>
</comment>
<dbReference type="Gene3D" id="3.40.50.300">
    <property type="entry name" value="P-loop containing nucleotide triphosphate hydrolases"/>
    <property type="match status" value="1"/>
</dbReference>
<reference evidence="6 7" key="1">
    <citation type="journal article" date="2020" name="Arch. Microbiol.">
        <title>Bradyrhizobium uaiense sp. nov., a new highly efficient cowpea symbiont.</title>
        <authorList>
            <person name="Cabral Michel D."/>
            <person name="Azarias Guimaraes A."/>
            <person name="Martins da Costa E."/>
            <person name="Soares de Carvalho T."/>
            <person name="Balsanelli E."/>
            <person name="Willems A."/>
            <person name="Maltempi de Souza E."/>
            <person name="de Souza Moreira F.M."/>
        </authorList>
    </citation>
    <scope>NUCLEOTIDE SEQUENCE [LARGE SCALE GENOMIC DNA]</scope>
    <source>
        <strain evidence="6 7">UFLA 03-164</strain>
    </source>
</reference>
<dbReference type="InterPro" id="IPR003439">
    <property type="entry name" value="ABC_transporter-like_ATP-bd"/>
</dbReference>